<feature type="transmembrane region" description="Helical" evidence="7">
    <location>
        <begin position="606"/>
        <end position="624"/>
    </location>
</feature>
<dbReference type="PANTHER" id="PTHR12680:SF2">
    <property type="entry name" value="PROTEIN PHTF2"/>
    <property type="match status" value="1"/>
</dbReference>
<reference evidence="9 10" key="1">
    <citation type="journal article" date="2019" name="Sci. Data">
        <title>Hybrid genome assembly and annotation of Danionella translucida.</title>
        <authorList>
            <person name="Kadobianskyi M."/>
            <person name="Schulze L."/>
            <person name="Schuelke M."/>
            <person name="Judkewitz B."/>
        </authorList>
    </citation>
    <scope>NUCLEOTIDE SEQUENCE [LARGE SCALE GENOMIC DNA]</scope>
    <source>
        <strain evidence="9 10">Bolton</strain>
    </source>
</reference>
<feature type="transmembrane region" description="Helical" evidence="7">
    <location>
        <begin position="502"/>
        <end position="525"/>
    </location>
</feature>
<feature type="compositionally biased region" description="Basic residues" evidence="6">
    <location>
        <begin position="148"/>
        <end position="158"/>
    </location>
</feature>
<feature type="transmembrane region" description="Helical" evidence="7">
    <location>
        <begin position="570"/>
        <end position="594"/>
    </location>
</feature>
<evidence type="ECO:0000256" key="7">
    <source>
        <dbReference type="SAM" id="Phobius"/>
    </source>
</evidence>
<evidence type="ECO:0000259" key="8">
    <source>
        <dbReference type="Pfam" id="PF12129"/>
    </source>
</evidence>
<dbReference type="InterPro" id="IPR021980">
    <property type="entry name" value="PHTF1/2_N"/>
</dbReference>
<dbReference type="PANTHER" id="PTHR12680">
    <property type="entry name" value="PUTATIVE HOMEODOMAIN TRANSCRIPTION FACTOR PHTF"/>
    <property type="match status" value="1"/>
</dbReference>
<evidence type="ECO:0000313" key="10">
    <source>
        <dbReference type="Proteomes" id="UP000316079"/>
    </source>
</evidence>
<feature type="compositionally biased region" description="Basic and acidic residues" evidence="6">
    <location>
        <begin position="236"/>
        <end position="249"/>
    </location>
</feature>
<evidence type="ECO:0000256" key="4">
    <source>
        <dbReference type="ARBA" id="ARBA00023136"/>
    </source>
</evidence>
<comment type="caution">
    <text evidence="9">The sequence shown here is derived from an EMBL/GenBank/DDBJ whole genome shotgun (WGS) entry which is preliminary data.</text>
</comment>
<dbReference type="EMBL" id="SRMA01026542">
    <property type="protein sequence ID" value="TRY82718.1"/>
    <property type="molecule type" value="Genomic_DNA"/>
</dbReference>
<feature type="compositionally biased region" description="Polar residues" evidence="6">
    <location>
        <begin position="168"/>
        <end position="178"/>
    </location>
</feature>
<keyword evidence="4 7" id="KW-0472">Membrane</keyword>
<feature type="transmembrane region" description="Helical" evidence="7">
    <location>
        <begin position="89"/>
        <end position="110"/>
    </location>
</feature>
<feature type="transmembrane region" description="Helical" evidence="7">
    <location>
        <begin position="437"/>
        <end position="458"/>
    </location>
</feature>
<keyword evidence="10" id="KW-1185">Reference proteome</keyword>
<accession>A0A553PYF6</accession>
<feature type="region of interest" description="Disordered" evidence="6">
    <location>
        <begin position="142"/>
        <end position="178"/>
    </location>
</feature>
<evidence type="ECO:0000256" key="2">
    <source>
        <dbReference type="ARBA" id="ARBA00022692"/>
    </source>
</evidence>
<gene>
    <name evidence="9" type="ORF">DNTS_018778</name>
</gene>
<dbReference type="Proteomes" id="UP000316079">
    <property type="component" value="Unassembled WGS sequence"/>
</dbReference>
<dbReference type="AlphaFoldDB" id="A0A553PYF6"/>
<keyword evidence="5" id="KW-0325">Glycoprotein</keyword>
<feature type="transmembrane region" description="Helical" evidence="7">
    <location>
        <begin position="122"/>
        <end position="142"/>
    </location>
</feature>
<dbReference type="InterPro" id="IPR039775">
    <property type="entry name" value="PHTF1/2"/>
</dbReference>
<evidence type="ECO:0000313" key="9">
    <source>
        <dbReference type="EMBL" id="TRY82718.1"/>
    </source>
</evidence>
<dbReference type="GO" id="GO:0016020">
    <property type="term" value="C:membrane"/>
    <property type="evidence" value="ECO:0007669"/>
    <property type="project" value="UniProtKB-SubCell"/>
</dbReference>
<feature type="region of interest" description="Disordered" evidence="6">
    <location>
        <begin position="223"/>
        <end position="332"/>
    </location>
</feature>
<feature type="transmembrane region" description="Helical" evidence="7">
    <location>
        <begin position="692"/>
        <end position="715"/>
    </location>
</feature>
<keyword evidence="2 7" id="KW-0812">Transmembrane</keyword>
<sequence>MIGAYDQQIWEKSVEQREIKFIRRGLRNKPKKTGHVKPELIDVDLVRGSAFAKAKPESPWTSLTRKGIVRVVFFPLFYRWWVQVTSRSVFNILLTLYLLQVCAGVLFFSLSHSVPFTEVFGSVWLMLLLGTVHCQIVSTHTPKNSASGRRRRRLRKVWRAGARREGEGSSTTDNNSQEGAALISMTTSSRSPAALLQGFWSQLCSPGLKKHKLSMDKATETDNGYVSLDGRITSKSSEDGLHTHPDEPWTIHASRTSHPDEPWVKRSSRKRSLTLGPKSVPEPPAGVEMLSDEASSEEEENDRRAERKNNDCPHAQPHTTRRRAGQSRKSYTEELGKPCGVCSVSSLRQGSETEECVWEDFLHCADNQSTGSSQSEAETRDDPFLQGHVPWLHSSNPALERVSAIVWEGNECKKAEMSVLEISGMIMNRVNHQTPGVCCYQLLGQLVSVCLALTPLTFRLLQLRLPPSHTPPEGTGDLGLWQRWASLSELLLLGLGGGEEPLVLLMVALTLVVRLILFWLFFFLLSVAESTYRQRLLFAKLFGHLTSARRARKSEVPHFRLKKRRGPQRSVDVIVSSAFLLTLSVVFICCAQLLHVHETFLELHYNWELMIWSTALTLFLLRFITLGSETSRKYSNTSILLTEQINLYLKMEKKPNKKEELTLVNNVLKLATKLLKELDAPFRLHALSMNPLLYNITQVVILSAVSGVISDLLGFNLKLWKIKS</sequence>
<comment type="subcellular location">
    <subcellularLocation>
        <location evidence="1">Membrane</location>
        <topology evidence="1">Multi-pass membrane protein</topology>
    </subcellularLocation>
</comment>
<name>A0A553PYF6_9TELE</name>
<feature type="compositionally biased region" description="Basic and acidic residues" evidence="6">
    <location>
        <begin position="301"/>
        <end position="311"/>
    </location>
</feature>
<feature type="domain" description="PHTF1/2 N-terminal" evidence="8">
    <location>
        <begin position="2"/>
        <end position="141"/>
    </location>
</feature>
<protein>
    <recommendedName>
        <fullName evidence="8">PHTF1/2 N-terminal domain-containing protein</fullName>
    </recommendedName>
</protein>
<evidence type="ECO:0000256" key="3">
    <source>
        <dbReference type="ARBA" id="ARBA00022989"/>
    </source>
</evidence>
<dbReference type="GO" id="GO:0005783">
    <property type="term" value="C:endoplasmic reticulum"/>
    <property type="evidence" value="ECO:0007669"/>
    <property type="project" value="InterPro"/>
</dbReference>
<evidence type="ECO:0000256" key="5">
    <source>
        <dbReference type="ARBA" id="ARBA00023180"/>
    </source>
</evidence>
<dbReference type="STRING" id="623744.A0A553PYF6"/>
<dbReference type="OrthoDB" id="10066656at2759"/>
<evidence type="ECO:0000256" key="1">
    <source>
        <dbReference type="ARBA" id="ARBA00004141"/>
    </source>
</evidence>
<keyword evidence="3 7" id="KW-1133">Transmembrane helix</keyword>
<dbReference type="Pfam" id="PF12129">
    <property type="entry name" value="PHTF1-2_N"/>
    <property type="match status" value="1"/>
</dbReference>
<evidence type="ECO:0000256" key="6">
    <source>
        <dbReference type="SAM" id="MobiDB-lite"/>
    </source>
</evidence>
<organism evidence="9 10">
    <name type="scientific">Danionella cerebrum</name>
    <dbReference type="NCBI Taxonomy" id="2873325"/>
    <lineage>
        <taxon>Eukaryota</taxon>
        <taxon>Metazoa</taxon>
        <taxon>Chordata</taxon>
        <taxon>Craniata</taxon>
        <taxon>Vertebrata</taxon>
        <taxon>Euteleostomi</taxon>
        <taxon>Actinopterygii</taxon>
        <taxon>Neopterygii</taxon>
        <taxon>Teleostei</taxon>
        <taxon>Ostariophysi</taxon>
        <taxon>Cypriniformes</taxon>
        <taxon>Danionidae</taxon>
        <taxon>Danioninae</taxon>
        <taxon>Danionella</taxon>
    </lineage>
</organism>
<proteinExistence type="predicted"/>
<feature type="compositionally biased region" description="Acidic residues" evidence="6">
    <location>
        <begin position="290"/>
        <end position="300"/>
    </location>
</feature>